<dbReference type="GO" id="GO:0097367">
    <property type="term" value="F:carbohydrate derivative binding"/>
    <property type="evidence" value="ECO:0007669"/>
    <property type="project" value="InterPro"/>
</dbReference>
<dbReference type="PROSITE" id="PS51464">
    <property type="entry name" value="SIS"/>
    <property type="match status" value="1"/>
</dbReference>
<dbReference type="AlphaFoldDB" id="A0A1I0ZXN3"/>
<gene>
    <name evidence="6" type="ORF">SAMN04488528_102516</name>
</gene>
<dbReference type="InterPro" id="IPR035472">
    <property type="entry name" value="RpiR-like_SIS"/>
</dbReference>
<keyword evidence="1" id="KW-0805">Transcription regulation</keyword>
<dbReference type="InterPro" id="IPR047640">
    <property type="entry name" value="RpiR-like"/>
</dbReference>
<protein>
    <submittedName>
        <fullName evidence="6">DNA-binding transcriptional regulator, MurR/RpiR family, contains HTH and SIS domains</fullName>
    </submittedName>
</protein>
<dbReference type="EMBL" id="FOKI01000025">
    <property type="protein sequence ID" value="SFB29068.1"/>
    <property type="molecule type" value="Genomic_DNA"/>
</dbReference>
<keyword evidence="2 6" id="KW-0238">DNA-binding</keyword>
<dbReference type="Gene3D" id="1.10.10.10">
    <property type="entry name" value="Winged helix-like DNA-binding domain superfamily/Winged helix DNA-binding domain"/>
    <property type="match status" value="1"/>
</dbReference>
<evidence type="ECO:0000256" key="2">
    <source>
        <dbReference type="ARBA" id="ARBA00023125"/>
    </source>
</evidence>
<feature type="domain" description="HTH rpiR-type" evidence="4">
    <location>
        <begin position="5"/>
        <end position="81"/>
    </location>
</feature>
<dbReference type="InterPro" id="IPR000281">
    <property type="entry name" value="HTH_RpiR"/>
</dbReference>
<dbReference type="GO" id="GO:1901135">
    <property type="term" value="P:carbohydrate derivative metabolic process"/>
    <property type="evidence" value="ECO:0007669"/>
    <property type="project" value="InterPro"/>
</dbReference>
<dbReference type="CDD" id="cd05013">
    <property type="entry name" value="SIS_RpiR"/>
    <property type="match status" value="1"/>
</dbReference>
<dbReference type="PROSITE" id="PS51071">
    <property type="entry name" value="HTH_RPIR"/>
    <property type="match status" value="1"/>
</dbReference>
<dbReference type="InterPro" id="IPR001347">
    <property type="entry name" value="SIS_dom"/>
</dbReference>
<evidence type="ECO:0000313" key="7">
    <source>
        <dbReference type="Proteomes" id="UP000198619"/>
    </source>
</evidence>
<dbReference type="InterPro" id="IPR036388">
    <property type="entry name" value="WH-like_DNA-bd_sf"/>
</dbReference>
<name>A0A1I0ZXN3_9CLOT</name>
<evidence type="ECO:0000313" key="6">
    <source>
        <dbReference type="EMBL" id="SFB29068.1"/>
    </source>
</evidence>
<keyword evidence="3" id="KW-0804">Transcription</keyword>
<dbReference type="STRING" id="84698.SAMN04488528_102516"/>
<sequence length="257" mass="29070">MINISKLVTYFSQNLNNLSHAEKHIFYYIDSNLEKAKTQSLVSMAEENNVSTTTVVRMCNKLGLSAFSELKYILKNLDIDIIPKDDNYIDLIKDNINTSLSNLNLDNINILVNLIKDAKKVIIVSVGLSKPMGEYFSKLLMQANKGSFYIYESHIIDLIDKTADKDDLIIFISNSGETKTLLNVAEKLNYRHFKTAAIINSAGSSLSKLVTVPLDNYYKKSNFLGYDITPRSTLLLIIDIVFGIYMNKNTSNKKKDK</sequence>
<evidence type="ECO:0000259" key="4">
    <source>
        <dbReference type="PROSITE" id="PS51071"/>
    </source>
</evidence>
<dbReference type="RefSeq" id="WP_242948431.1">
    <property type="nucleotide sequence ID" value="NZ_FOKI01000025.1"/>
</dbReference>
<feature type="domain" description="SIS" evidence="5">
    <location>
        <begin position="111"/>
        <end position="251"/>
    </location>
</feature>
<accession>A0A1I0ZXN3</accession>
<dbReference type="PANTHER" id="PTHR30514:SF10">
    <property type="entry name" value="MURR_RPIR FAMILY TRANSCRIPTIONAL REGULATOR"/>
    <property type="match status" value="1"/>
</dbReference>
<dbReference type="Pfam" id="PF01380">
    <property type="entry name" value="SIS"/>
    <property type="match status" value="1"/>
</dbReference>
<organism evidence="6 7">
    <name type="scientific">Clostridium frigidicarnis</name>
    <dbReference type="NCBI Taxonomy" id="84698"/>
    <lineage>
        <taxon>Bacteria</taxon>
        <taxon>Bacillati</taxon>
        <taxon>Bacillota</taxon>
        <taxon>Clostridia</taxon>
        <taxon>Eubacteriales</taxon>
        <taxon>Clostridiaceae</taxon>
        <taxon>Clostridium</taxon>
    </lineage>
</organism>
<dbReference type="PANTHER" id="PTHR30514">
    <property type="entry name" value="GLUCOKINASE"/>
    <property type="match status" value="1"/>
</dbReference>
<evidence type="ECO:0000256" key="3">
    <source>
        <dbReference type="ARBA" id="ARBA00023163"/>
    </source>
</evidence>
<keyword evidence="7" id="KW-1185">Reference proteome</keyword>
<dbReference type="InterPro" id="IPR046348">
    <property type="entry name" value="SIS_dom_sf"/>
</dbReference>
<reference evidence="6 7" key="1">
    <citation type="submission" date="2016-10" db="EMBL/GenBank/DDBJ databases">
        <authorList>
            <person name="de Groot N.N."/>
        </authorList>
    </citation>
    <scope>NUCLEOTIDE SEQUENCE [LARGE SCALE GENOMIC DNA]</scope>
    <source>
        <strain evidence="6 7">DSM 12271</strain>
    </source>
</reference>
<dbReference type="InterPro" id="IPR009057">
    <property type="entry name" value="Homeodomain-like_sf"/>
</dbReference>
<dbReference type="Pfam" id="PF01418">
    <property type="entry name" value="HTH_6"/>
    <property type="match status" value="1"/>
</dbReference>
<dbReference type="SUPFAM" id="SSF46689">
    <property type="entry name" value="Homeodomain-like"/>
    <property type="match status" value="1"/>
</dbReference>
<dbReference type="SUPFAM" id="SSF53697">
    <property type="entry name" value="SIS domain"/>
    <property type="match status" value="1"/>
</dbReference>
<dbReference type="Gene3D" id="3.40.50.10490">
    <property type="entry name" value="Glucose-6-phosphate isomerase like protein, domain 1"/>
    <property type="match status" value="1"/>
</dbReference>
<proteinExistence type="predicted"/>
<evidence type="ECO:0000256" key="1">
    <source>
        <dbReference type="ARBA" id="ARBA00023015"/>
    </source>
</evidence>
<dbReference type="GO" id="GO:0003700">
    <property type="term" value="F:DNA-binding transcription factor activity"/>
    <property type="evidence" value="ECO:0007669"/>
    <property type="project" value="InterPro"/>
</dbReference>
<dbReference type="Proteomes" id="UP000198619">
    <property type="component" value="Unassembled WGS sequence"/>
</dbReference>
<evidence type="ECO:0000259" key="5">
    <source>
        <dbReference type="PROSITE" id="PS51464"/>
    </source>
</evidence>
<dbReference type="GO" id="GO:0003677">
    <property type="term" value="F:DNA binding"/>
    <property type="evidence" value="ECO:0007669"/>
    <property type="project" value="UniProtKB-KW"/>
</dbReference>